<evidence type="ECO:0000313" key="3">
    <source>
        <dbReference type="Proteomes" id="UP000613768"/>
    </source>
</evidence>
<gene>
    <name evidence="2" type="ORF">IFO71_05070</name>
</gene>
<dbReference type="Proteomes" id="UP000613768">
    <property type="component" value="Unassembled WGS sequence"/>
</dbReference>
<dbReference type="InterPro" id="IPR003111">
    <property type="entry name" value="Lon_prtase_N"/>
</dbReference>
<reference evidence="2 3" key="1">
    <citation type="submission" date="2020-09" db="EMBL/GenBank/DDBJ databases">
        <title>Pseudoxanthomonas sp. CAU 1598 isolated from sand of Yaerae Beach.</title>
        <authorList>
            <person name="Kim W."/>
        </authorList>
    </citation>
    <scope>NUCLEOTIDE SEQUENCE [LARGE SCALE GENOMIC DNA]</scope>
    <source>
        <strain evidence="2 3">CAU 1598</strain>
    </source>
</reference>
<organism evidence="2 3">
    <name type="scientific">Pseudomarimonas arenosa</name>
    <dbReference type="NCBI Taxonomy" id="2774145"/>
    <lineage>
        <taxon>Bacteria</taxon>
        <taxon>Pseudomonadati</taxon>
        <taxon>Pseudomonadota</taxon>
        <taxon>Gammaproteobacteria</taxon>
        <taxon>Lysobacterales</taxon>
        <taxon>Lysobacteraceae</taxon>
        <taxon>Pseudomarimonas</taxon>
    </lineage>
</organism>
<evidence type="ECO:0000313" key="2">
    <source>
        <dbReference type="EMBL" id="MBD8525107.1"/>
    </source>
</evidence>
<dbReference type="Pfam" id="PF02190">
    <property type="entry name" value="LON_substr_bdg"/>
    <property type="match status" value="1"/>
</dbReference>
<comment type="caution">
    <text evidence="2">The sequence shown here is derived from an EMBL/GenBank/DDBJ whole genome shotgun (WGS) entry which is preliminary data.</text>
</comment>
<dbReference type="EMBL" id="JACYTR010000007">
    <property type="protein sequence ID" value="MBD8525107.1"/>
    <property type="molecule type" value="Genomic_DNA"/>
</dbReference>
<dbReference type="PROSITE" id="PS51787">
    <property type="entry name" value="LON_N"/>
    <property type="match status" value="1"/>
</dbReference>
<dbReference type="PANTHER" id="PTHR46732:SF8">
    <property type="entry name" value="ATP-DEPENDENT PROTEASE LA (LON) DOMAIN PROTEIN"/>
    <property type="match status" value="1"/>
</dbReference>
<dbReference type="PANTHER" id="PTHR46732">
    <property type="entry name" value="ATP-DEPENDENT PROTEASE LA (LON) DOMAIN PROTEIN"/>
    <property type="match status" value="1"/>
</dbReference>
<sequence>MKELPLFPLHAVLFPGGELRLRVFEPRYLSMVRDCTAGNRVFGVCQIADGHEVGVPATPASFGTTAQIVDFNVDPQGILGIVVEGVQRFHVKQVRIRDTGMVVADVDLFEDEPSTLRAEHSLLASLLDKILEQAGGKHAKAPARLFDSACWVGYRLAELLPLDNDQRQGLLQCACPHQRLSMLLQWVPKLTRE</sequence>
<dbReference type="Gene3D" id="2.30.130.40">
    <property type="entry name" value="LON domain-like"/>
    <property type="match status" value="1"/>
</dbReference>
<dbReference type="Gene3D" id="1.10.4060.10">
    <property type="entry name" value="BPP1347 like domain"/>
    <property type="match status" value="1"/>
</dbReference>
<name>A0AAW3ZJA8_9GAMM</name>
<dbReference type="AlphaFoldDB" id="A0AAW3ZJA8"/>
<accession>A0AAW3ZJA8</accession>
<keyword evidence="3" id="KW-1185">Reference proteome</keyword>
<proteinExistence type="predicted"/>
<feature type="domain" description="Lon N-terminal" evidence="1">
    <location>
        <begin position="1"/>
        <end position="191"/>
    </location>
</feature>
<dbReference type="InterPro" id="IPR046336">
    <property type="entry name" value="Lon_prtase_N_sf"/>
</dbReference>
<dbReference type="SUPFAM" id="SSF88697">
    <property type="entry name" value="PUA domain-like"/>
    <property type="match status" value="1"/>
</dbReference>
<protein>
    <submittedName>
        <fullName evidence="2">LON peptidase substrate-binding domain-containing protein</fullName>
    </submittedName>
</protein>
<evidence type="ECO:0000259" key="1">
    <source>
        <dbReference type="PROSITE" id="PS51787"/>
    </source>
</evidence>
<dbReference type="RefSeq" id="WP_192028460.1">
    <property type="nucleotide sequence ID" value="NZ_JACYTR010000007.1"/>
</dbReference>
<dbReference type="SMART" id="SM00464">
    <property type="entry name" value="LON"/>
    <property type="match status" value="1"/>
</dbReference>
<dbReference type="InterPro" id="IPR015947">
    <property type="entry name" value="PUA-like_sf"/>
</dbReference>